<reference evidence="2" key="1">
    <citation type="submission" date="2016-11" db="UniProtKB">
        <authorList>
            <consortium name="WormBaseParasite"/>
        </authorList>
    </citation>
    <scope>IDENTIFICATION</scope>
</reference>
<name>A0A1I7Y5C1_9BILA</name>
<proteinExistence type="predicted"/>
<evidence type="ECO:0000313" key="2">
    <source>
        <dbReference type="WBParaSite" id="L893_g12900.t1"/>
    </source>
</evidence>
<protein>
    <submittedName>
        <fullName evidence="2">Uncharacterized protein</fullName>
    </submittedName>
</protein>
<accession>A0A1I7Y5C1</accession>
<keyword evidence="1" id="KW-1185">Reference proteome</keyword>
<dbReference type="AlphaFoldDB" id="A0A1I7Y5C1"/>
<evidence type="ECO:0000313" key="1">
    <source>
        <dbReference type="Proteomes" id="UP000095287"/>
    </source>
</evidence>
<organism evidence="1 2">
    <name type="scientific">Steinernema glaseri</name>
    <dbReference type="NCBI Taxonomy" id="37863"/>
    <lineage>
        <taxon>Eukaryota</taxon>
        <taxon>Metazoa</taxon>
        <taxon>Ecdysozoa</taxon>
        <taxon>Nematoda</taxon>
        <taxon>Chromadorea</taxon>
        <taxon>Rhabditida</taxon>
        <taxon>Tylenchina</taxon>
        <taxon>Panagrolaimomorpha</taxon>
        <taxon>Strongyloidoidea</taxon>
        <taxon>Steinernematidae</taxon>
        <taxon>Steinernema</taxon>
    </lineage>
</organism>
<dbReference type="WBParaSite" id="L893_g12900.t1">
    <property type="protein sequence ID" value="L893_g12900.t1"/>
    <property type="gene ID" value="L893_g12900"/>
</dbReference>
<dbReference type="Proteomes" id="UP000095287">
    <property type="component" value="Unplaced"/>
</dbReference>
<sequence length="113" mass="12760">MNLLTPVRWFGDLQVGCDSPARLLVPRAVLAEITSDTGSSCKVPWILGIGMQDLPLVFWLVSRPSPFHPSYESVKERCLSLASNRVLIFTWRLQVRMETLVKCFGDLDVGRVR</sequence>